<evidence type="ECO:0000256" key="7">
    <source>
        <dbReference type="ARBA" id="ARBA00022801"/>
    </source>
</evidence>
<dbReference type="GO" id="GO:0005615">
    <property type="term" value="C:extracellular space"/>
    <property type="evidence" value="ECO:0007669"/>
    <property type="project" value="TreeGrafter"/>
</dbReference>
<sequence>MSRKICVINKLKSSLPYRSIQSTKNHFRQLVQEKAMEVYEHESRQRVLNCRTIRNCSPNEPIYDGSGSLSVIHKQVPSQPFIRPLDWAFYPTLCEIYAWLDELIDKFPKIVTGFNIGRSYEGRLIRGIKISFKSGKKAIFIESNIHAREWITSSAITYVVKELLFSHNRDVRTMAESLDWYIIPVLNVDGFVYSHKKVHHMLRFIYKIIHYVRFLDCPLQERLWRKSRRPASPDCRGTDLNRNFGFLWGQQQSDPCSTQYAGPHAESEPEIKQLKDFIDSIPDGVIKIYVGLHSAAQCVLTPWTHTKELPEHYDQMIFVAKAFAKALATRFGTRYKCGSSANVLKRFSGGSKDWAYAVKGIPISFTIELPGKGRSSRFELPEQMILPISMELLDGFIGMIEAVKELGEVLVLAAKRHVATAALSQLYLPNIVFISTNQDEMPIKSVANIRSGVFVLKYAAEPYSVMDNFSENASSCGYIFSYFHEYNVEDYVTHLV</sequence>
<evidence type="ECO:0000256" key="3">
    <source>
        <dbReference type="ARBA" id="ARBA00022645"/>
    </source>
</evidence>
<dbReference type="PANTHER" id="PTHR11705:SF123">
    <property type="entry name" value="PEPTIDASE M14 CARBOXYPEPTIDASE A DOMAIN-CONTAINING PROTEIN-RELATED"/>
    <property type="match status" value="1"/>
</dbReference>
<evidence type="ECO:0000256" key="4">
    <source>
        <dbReference type="ARBA" id="ARBA00022670"/>
    </source>
</evidence>
<name>A0A1B0GCK5_GLOMM</name>
<dbReference type="AlphaFoldDB" id="A0A1B0GCK5"/>
<comment type="cofactor">
    <cofactor evidence="1">
        <name>Zn(2+)</name>
        <dbReference type="ChEBI" id="CHEBI:29105"/>
    </cofactor>
</comment>
<evidence type="ECO:0000256" key="6">
    <source>
        <dbReference type="ARBA" id="ARBA00022729"/>
    </source>
</evidence>
<evidence type="ECO:0000259" key="11">
    <source>
        <dbReference type="PROSITE" id="PS52035"/>
    </source>
</evidence>
<dbReference type="PROSITE" id="PS52035">
    <property type="entry name" value="PEPTIDASE_M14"/>
    <property type="match status" value="1"/>
</dbReference>
<evidence type="ECO:0000256" key="1">
    <source>
        <dbReference type="ARBA" id="ARBA00001947"/>
    </source>
</evidence>
<dbReference type="GO" id="GO:0006508">
    <property type="term" value="P:proteolysis"/>
    <property type="evidence" value="ECO:0007669"/>
    <property type="project" value="UniProtKB-KW"/>
</dbReference>
<dbReference type="SUPFAM" id="SSF53187">
    <property type="entry name" value="Zn-dependent exopeptidases"/>
    <property type="match status" value="1"/>
</dbReference>
<keyword evidence="13" id="KW-1185">Reference proteome</keyword>
<protein>
    <recommendedName>
        <fullName evidence="11">Peptidase M14 domain-containing protein</fullName>
    </recommendedName>
</protein>
<dbReference type="InterPro" id="IPR057246">
    <property type="entry name" value="CARBOXYPEPT_ZN_1"/>
</dbReference>
<keyword evidence="9" id="KW-0482">Metalloprotease</keyword>
<dbReference type="PRINTS" id="PR00765">
    <property type="entry name" value="CRBOXYPTASEA"/>
</dbReference>
<dbReference type="EMBL" id="CCAG010021465">
    <property type="status" value="NOT_ANNOTATED_CDS"/>
    <property type="molecule type" value="Genomic_DNA"/>
</dbReference>
<evidence type="ECO:0000256" key="2">
    <source>
        <dbReference type="ARBA" id="ARBA00005988"/>
    </source>
</evidence>
<evidence type="ECO:0000256" key="5">
    <source>
        <dbReference type="ARBA" id="ARBA00022723"/>
    </source>
</evidence>
<comment type="similarity">
    <text evidence="2 10">Belongs to the peptidase M14 family.</text>
</comment>
<feature type="domain" description="Peptidase M14" evidence="11">
    <location>
        <begin position="89"/>
        <end position="403"/>
    </location>
</feature>
<dbReference type="EnsemblMetazoa" id="GMOY011031-RA">
    <property type="protein sequence ID" value="GMOY011031-PA"/>
    <property type="gene ID" value="GMOY011031"/>
</dbReference>
<evidence type="ECO:0000256" key="9">
    <source>
        <dbReference type="ARBA" id="ARBA00023049"/>
    </source>
</evidence>
<dbReference type="Gene3D" id="3.40.630.10">
    <property type="entry name" value="Zn peptidases"/>
    <property type="match status" value="1"/>
</dbReference>
<keyword evidence="8" id="KW-0862">Zinc</keyword>
<evidence type="ECO:0000256" key="8">
    <source>
        <dbReference type="ARBA" id="ARBA00022833"/>
    </source>
</evidence>
<dbReference type="SMART" id="SM00631">
    <property type="entry name" value="Zn_pept"/>
    <property type="match status" value="1"/>
</dbReference>
<dbReference type="PANTHER" id="PTHR11705">
    <property type="entry name" value="PROTEASE FAMILY M14 CARBOXYPEPTIDASE A,B"/>
    <property type="match status" value="1"/>
</dbReference>
<accession>A0A1B0GCK5</accession>
<keyword evidence="5" id="KW-0479">Metal-binding</keyword>
<evidence type="ECO:0000313" key="12">
    <source>
        <dbReference type="EnsemblMetazoa" id="GMOY011031-PA"/>
    </source>
</evidence>
<keyword evidence="6" id="KW-0732">Signal</keyword>
<dbReference type="PROSITE" id="PS00132">
    <property type="entry name" value="CARBOXYPEPT_ZN_1"/>
    <property type="match status" value="1"/>
</dbReference>
<dbReference type="Pfam" id="PF00246">
    <property type="entry name" value="Peptidase_M14"/>
    <property type="match status" value="1"/>
</dbReference>
<proteinExistence type="inferred from homology"/>
<dbReference type="GO" id="GO:0008270">
    <property type="term" value="F:zinc ion binding"/>
    <property type="evidence" value="ECO:0007669"/>
    <property type="project" value="InterPro"/>
</dbReference>
<evidence type="ECO:0000313" key="13">
    <source>
        <dbReference type="Proteomes" id="UP000092444"/>
    </source>
</evidence>
<dbReference type="FunFam" id="3.40.630.10:FF:000084">
    <property type="entry name" value="Carboxypeptidase B2"/>
    <property type="match status" value="2"/>
</dbReference>
<dbReference type="GO" id="GO:0004181">
    <property type="term" value="F:metallocarboxypeptidase activity"/>
    <property type="evidence" value="ECO:0007669"/>
    <property type="project" value="InterPro"/>
</dbReference>
<dbReference type="InterPro" id="IPR000834">
    <property type="entry name" value="Peptidase_M14"/>
</dbReference>
<keyword evidence="4" id="KW-0645">Protease</keyword>
<keyword evidence="3" id="KW-0121">Carboxypeptidase</keyword>
<dbReference type="STRING" id="37546.A0A1B0GCK5"/>
<dbReference type="VEuPathDB" id="VectorBase:GMOY011031"/>
<dbReference type="PhylomeDB" id="A0A1B0GCK5"/>
<evidence type="ECO:0000256" key="10">
    <source>
        <dbReference type="PROSITE-ProRule" id="PRU01379"/>
    </source>
</evidence>
<reference evidence="12" key="1">
    <citation type="submission" date="2020-05" db="UniProtKB">
        <authorList>
            <consortium name="EnsemblMetazoa"/>
        </authorList>
    </citation>
    <scope>IDENTIFICATION</scope>
    <source>
        <strain evidence="12">Yale</strain>
    </source>
</reference>
<keyword evidence="7" id="KW-0378">Hydrolase</keyword>
<organism evidence="12 13">
    <name type="scientific">Glossina morsitans morsitans</name>
    <name type="common">Savannah tsetse fly</name>
    <dbReference type="NCBI Taxonomy" id="37546"/>
    <lineage>
        <taxon>Eukaryota</taxon>
        <taxon>Metazoa</taxon>
        <taxon>Ecdysozoa</taxon>
        <taxon>Arthropoda</taxon>
        <taxon>Hexapoda</taxon>
        <taxon>Insecta</taxon>
        <taxon>Pterygota</taxon>
        <taxon>Neoptera</taxon>
        <taxon>Endopterygota</taxon>
        <taxon>Diptera</taxon>
        <taxon>Brachycera</taxon>
        <taxon>Muscomorpha</taxon>
        <taxon>Hippoboscoidea</taxon>
        <taxon>Glossinidae</taxon>
        <taxon>Glossina</taxon>
    </lineage>
</organism>
<dbReference type="Proteomes" id="UP000092444">
    <property type="component" value="Unassembled WGS sequence"/>
</dbReference>
<feature type="active site" description="Proton donor/acceptor" evidence="10">
    <location>
        <position position="368"/>
    </location>
</feature>